<sequence length="433" mass="47763">MLNSGDRQAVLLRLHDELSESQELIKRNLSTIRKSVRKMIRKFDIFKPMDVVRPLCVSDDNGEFRFQLRLTRNSDLIFASEDLSTKGLWTEVPFLTIFVERQSPEILEHSQNEPDRLSEPKNVGGDAAAKLVELSTRLEKVEILLGSAMLRSTTKGSSNASSPFPKEVVPASDNLKQTPVESRVSMTPQAASNFVTTATSPHSPPPTCTPRKVASSVSSKLKATSDKTPVSKSVQAAAVSSHCPPVRNSVPQKMISSATPKKQSLVQMAIAKANPPQKNPKQPLVTTNNINTLSEPPSFRRPIPQSGVSGGPEYVWQTPAPYLANLDEIIESVVAGLDDPNDFTIEPPSRQTAFNSTVCTTTIDFDEYVRSLCTEASKHLKFLFSQMSSVFIIAIFMIAASVCTHVGRPLAYHHSVYDHYIFMNAYLFDVICL</sequence>
<name>A0A068WMF0_ECHGR</name>
<protein>
    <submittedName>
        <fullName evidence="3 5">Expressed conserved protein</fullName>
    </submittedName>
</protein>
<accession>A0A068WMF0</accession>
<keyword evidence="2" id="KW-0472">Membrane</keyword>
<evidence type="ECO:0000313" key="5">
    <source>
        <dbReference type="WBParaSite" id="EgrG_000531400"/>
    </source>
</evidence>
<feature type="compositionally biased region" description="Polar residues" evidence="1">
    <location>
        <begin position="152"/>
        <end position="162"/>
    </location>
</feature>
<dbReference type="WBParaSite" id="EgrG_000531400">
    <property type="protein sequence ID" value="EgrG_000531400"/>
    <property type="gene ID" value="EgrG_000531400"/>
</dbReference>
<dbReference type="Proteomes" id="UP000492820">
    <property type="component" value="Unassembled WGS sequence"/>
</dbReference>
<reference evidence="3 4" key="1">
    <citation type="journal article" date="2013" name="Nature">
        <title>The genomes of four tapeworm species reveal adaptations to parasitism.</title>
        <authorList>
            <person name="Tsai I.J."/>
            <person name="Zarowiecki M."/>
            <person name="Holroyd N."/>
            <person name="Garciarrubio A."/>
            <person name="Sanchez-Flores A."/>
            <person name="Brooks K.L."/>
            <person name="Tracey A."/>
            <person name="Bobes R.J."/>
            <person name="Fragoso G."/>
            <person name="Sciutto E."/>
            <person name="Aslett M."/>
            <person name="Beasley H."/>
            <person name="Bennett H.M."/>
            <person name="Cai J."/>
            <person name="Camicia F."/>
            <person name="Clark R."/>
            <person name="Cucher M."/>
            <person name="De Silva N."/>
            <person name="Day T.A."/>
            <person name="Deplazes P."/>
            <person name="Estrada K."/>
            <person name="Fernandez C."/>
            <person name="Holland P.W."/>
            <person name="Hou J."/>
            <person name="Hu S."/>
            <person name="Huckvale T."/>
            <person name="Hung S.S."/>
            <person name="Kamenetzky L."/>
            <person name="Keane J.A."/>
            <person name="Kiss F."/>
            <person name="Koziol U."/>
            <person name="Lambert O."/>
            <person name="Liu K."/>
            <person name="Luo X."/>
            <person name="Luo Y."/>
            <person name="Macchiaroli N."/>
            <person name="Nichol S."/>
            <person name="Paps J."/>
            <person name="Parkinson J."/>
            <person name="Pouchkina-Stantcheva N."/>
            <person name="Riddiford N."/>
            <person name="Rosenzvit M."/>
            <person name="Salinas G."/>
            <person name="Wasmuth J.D."/>
            <person name="Zamanian M."/>
            <person name="Zheng Y."/>
            <person name="Cai X."/>
            <person name="Soberon X."/>
            <person name="Olson P.D."/>
            <person name="Laclette J.P."/>
            <person name="Brehm K."/>
            <person name="Berriman M."/>
            <person name="Garciarrubio A."/>
            <person name="Bobes R.J."/>
            <person name="Fragoso G."/>
            <person name="Sanchez-Flores A."/>
            <person name="Estrada K."/>
            <person name="Cevallos M.A."/>
            <person name="Morett E."/>
            <person name="Gonzalez V."/>
            <person name="Portillo T."/>
            <person name="Ochoa-Leyva A."/>
            <person name="Jose M.V."/>
            <person name="Sciutto E."/>
            <person name="Landa A."/>
            <person name="Jimenez L."/>
            <person name="Valdes V."/>
            <person name="Carrero J.C."/>
            <person name="Larralde C."/>
            <person name="Morales-Montor J."/>
            <person name="Limon-Lason J."/>
            <person name="Soberon X."/>
            <person name="Laclette J.P."/>
        </authorList>
    </citation>
    <scope>NUCLEOTIDE SEQUENCE [LARGE SCALE GENOMIC DNA]</scope>
</reference>
<organism evidence="3">
    <name type="scientific">Echinococcus granulosus</name>
    <name type="common">Hydatid tapeworm</name>
    <dbReference type="NCBI Taxonomy" id="6210"/>
    <lineage>
        <taxon>Eukaryota</taxon>
        <taxon>Metazoa</taxon>
        <taxon>Spiralia</taxon>
        <taxon>Lophotrochozoa</taxon>
        <taxon>Platyhelminthes</taxon>
        <taxon>Cestoda</taxon>
        <taxon>Eucestoda</taxon>
        <taxon>Cyclophyllidea</taxon>
        <taxon>Taeniidae</taxon>
        <taxon>Echinococcus</taxon>
        <taxon>Echinococcus granulosus group</taxon>
    </lineage>
</organism>
<keyword evidence="2" id="KW-1133">Transmembrane helix</keyword>
<gene>
    <name evidence="3" type="ORF">EgrG_000531400</name>
</gene>
<evidence type="ECO:0000256" key="1">
    <source>
        <dbReference type="SAM" id="MobiDB-lite"/>
    </source>
</evidence>
<dbReference type="AlphaFoldDB" id="A0A068WMF0"/>
<dbReference type="EMBL" id="LK028582">
    <property type="protein sequence ID" value="CDS20956.1"/>
    <property type="molecule type" value="Genomic_DNA"/>
</dbReference>
<evidence type="ECO:0000313" key="3">
    <source>
        <dbReference type="EMBL" id="CDS20956.1"/>
    </source>
</evidence>
<proteinExistence type="predicted"/>
<feature type="region of interest" description="Disordered" evidence="1">
    <location>
        <begin position="152"/>
        <end position="174"/>
    </location>
</feature>
<feature type="compositionally biased region" description="Low complexity" evidence="1">
    <location>
        <begin position="209"/>
        <end position="222"/>
    </location>
</feature>
<reference evidence="5" key="3">
    <citation type="submission" date="2020-10" db="UniProtKB">
        <authorList>
            <consortium name="WormBaseParasite"/>
        </authorList>
    </citation>
    <scope>IDENTIFICATION</scope>
</reference>
<keyword evidence="2" id="KW-0812">Transmembrane</keyword>
<evidence type="ECO:0000256" key="2">
    <source>
        <dbReference type="SAM" id="Phobius"/>
    </source>
</evidence>
<reference evidence="3" key="2">
    <citation type="submission" date="2014-06" db="EMBL/GenBank/DDBJ databases">
        <authorList>
            <person name="Aslett M."/>
        </authorList>
    </citation>
    <scope>NUCLEOTIDE SEQUENCE</scope>
</reference>
<feature type="region of interest" description="Disordered" evidence="1">
    <location>
        <begin position="195"/>
        <end position="229"/>
    </location>
</feature>
<feature type="transmembrane region" description="Helical" evidence="2">
    <location>
        <begin position="382"/>
        <end position="403"/>
    </location>
</feature>
<dbReference type="OrthoDB" id="6274243at2759"/>
<evidence type="ECO:0000313" key="4">
    <source>
        <dbReference type="Proteomes" id="UP000492820"/>
    </source>
</evidence>